<evidence type="ECO:0000256" key="10">
    <source>
        <dbReference type="ARBA" id="ARBA00023136"/>
    </source>
</evidence>
<keyword evidence="8 12" id="KW-0812">Transmembrane</keyword>
<evidence type="ECO:0000256" key="4">
    <source>
        <dbReference type="ARBA" id="ARBA00022475"/>
    </source>
</evidence>
<evidence type="ECO:0000256" key="1">
    <source>
        <dbReference type="ARBA" id="ARBA00001946"/>
    </source>
</evidence>
<keyword evidence="9 12" id="KW-1133">Transmembrane helix</keyword>
<reference evidence="13 14" key="1">
    <citation type="submission" date="2013-02" db="EMBL/GenBank/DDBJ databases">
        <title>Co-occurrence of anaerobic bacteria in colorectal carcinomas.</title>
        <authorList>
            <person name="Holt R.A."/>
            <person name="Warren R.L."/>
            <person name="Allen-Vercoe E."/>
            <person name="Pleasance S."/>
            <person name="Freeman D.J."/>
            <person name="Watson P."/>
            <person name="Moore R."/>
            <person name="Cochrane K."/>
        </authorList>
    </citation>
    <scope>NUCLEOTIDE SEQUENCE [LARGE SCALE GENOMIC DNA]</scope>
    <source>
        <strain evidence="13 14">CC57C</strain>
    </source>
</reference>
<feature type="transmembrane region" description="Helical" evidence="12">
    <location>
        <begin position="174"/>
        <end position="196"/>
    </location>
</feature>
<sequence length="294" mass="32724">KNFRKIMQKFINILKNINELIVFKHSVFALPFIFTAMITASAQVNGTAWFGWKLLILGVLCAVSARNFAMAFNRYKDEDIDKLNPRTANRPSVDGRIGRTNLQIFIAANAVIFVLVAYLVNDLAFWLSFPILAVLGGYSLFKRFSELAHLVLGLSLGLAPIAGAVAVAGEIPLFSVLLCLGVMFWVAGFDLLYSLQDIEFDREHGLFSIPSVYGEKATMFISAIFHATAVIFWLLFAWAGWLGTAAYAGILLCGGILVAEHRIVRRDFSKIDRAFFTLNGYLGILFFVFVWASL</sequence>
<evidence type="ECO:0000256" key="12">
    <source>
        <dbReference type="SAM" id="Phobius"/>
    </source>
</evidence>
<dbReference type="AlphaFoldDB" id="M3HZT3"/>
<organism evidence="13 14">
    <name type="scientific">Campylobacter showae CC57C</name>
    <dbReference type="NCBI Taxonomy" id="1073353"/>
    <lineage>
        <taxon>Bacteria</taxon>
        <taxon>Pseudomonadati</taxon>
        <taxon>Campylobacterota</taxon>
        <taxon>Epsilonproteobacteria</taxon>
        <taxon>Campylobacterales</taxon>
        <taxon>Campylobacteraceae</taxon>
        <taxon>Campylobacter</taxon>
    </lineage>
</organism>
<dbReference type="FunFam" id="1.20.120.1780:FF:000001">
    <property type="entry name" value="4-hydroxybenzoate octaprenyltransferase"/>
    <property type="match status" value="1"/>
</dbReference>
<keyword evidence="10 12" id="KW-0472">Membrane</keyword>
<comment type="subcellular location">
    <subcellularLocation>
        <location evidence="2">Membrane</location>
        <topology evidence="2">Multi-pass membrane protein</topology>
    </subcellularLocation>
</comment>
<feature type="transmembrane region" description="Helical" evidence="12">
    <location>
        <begin position="245"/>
        <end position="263"/>
    </location>
</feature>
<keyword evidence="5" id="KW-0997">Cell inner membrane</keyword>
<dbReference type="PANTHER" id="PTHR11048:SF28">
    <property type="entry name" value="4-HYDROXYBENZOATE POLYPRENYLTRANSFERASE, MITOCHONDRIAL"/>
    <property type="match status" value="1"/>
</dbReference>
<evidence type="ECO:0000256" key="9">
    <source>
        <dbReference type="ARBA" id="ARBA00022989"/>
    </source>
</evidence>
<protein>
    <recommendedName>
        <fullName evidence="11">4-hydroxybenzoate polyprenyltransferase</fullName>
        <ecNumber evidence="11">2.5.1.39</ecNumber>
    </recommendedName>
</protein>
<dbReference type="GO" id="GO:0008412">
    <property type="term" value="F:4-hydroxybenzoate polyprenyltransferase activity"/>
    <property type="evidence" value="ECO:0007669"/>
    <property type="project" value="UniProtKB-EC"/>
</dbReference>
<dbReference type="GO" id="GO:0005886">
    <property type="term" value="C:plasma membrane"/>
    <property type="evidence" value="ECO:0007669"/>
    <property type="project" value="TreeGrafter"/>
</dbReference>
<evidence type="ECO:0000256" key="7">
    <source>
        <dbReference type="ARBA" id="ARBA00022688"/>
    </source>
</evidence>
<comment type="similarity">
    <text evidence="3">Belongs to the UbiA prenyltransferase family.</text>
</comment>
<evidence type="ECO:0000256" key="5">
    <source>
        <dbReference type="ARBA" id="ARBA00022519"/>
    </source>
</evidence>
<comment type="caution">
    <text evidence="13">The sequence shown here is derived from an EMBL/GenBank/DDBJ whole genome shotgun (WGS) entry which is preliminary data.</text>
</comment>
<evidence type="ECO:0000256" key="8">
    <source>
        <dbReference type="ARBA" id="ARBA00022692"/>
    </source>
</evidence>
<feature type="transmembrane region" description="Helical" evidence="12">
    <location>
        <begin position="275"/>
        <end position="292"/>
    </location>
</feature>
<dbReference type="InterPro" id="IPR000537">
    <property type="entry name" value="UbiA_prenyltransferase"/>
</dbReference>
<dbReference type="EC" id="2.5.1.39" evidence="11"/>
<dbReference type="STRING" id="1073353.H740_09651"/>
<dbReference type="EMBL" id="AOTD01000234">
    <property type="protein sequence ID" value="EMG29854.1"/>
    <property type="molecule type" value="Genomic_DNA"/>
</dbReference>
<dbReference type="GO" id="GO:0006744">
    <property type="term" value="P:ubiquinone biosynthetic process"/>
    <property type="evidence" value="ECO:0007669"/>
    <property type="project" value="UniProtKB-KW"/>
</dbReference>
<dbReference type="Pfam" id="PF01040">
    <property type="entry name" value="UbiA"/>
    <property type="match status" value="1"/>
</dbReference>
<gene>
    <name evidence="13" type="primary">ubiA</name>
    <name evidence="13" type="ORF">H740_09651</name>
</gene>
<feature type="transmembrane region" description="Helical" evidence="12">
    <location>
        <begin position="217"/>
        <end position="239"/>
    </location>
</feature>
<proteinExistence type="inferred from homology"/>
<evidence type="ECO:0000256" key="2">
    <source>
        <dbReference type="ARBA" id="ARBA00004141"/>
    </source>
</evidence>
<dbReference type="Gene3D" id="1.10.357.140">
    <property type="entry name" value="UbiA prenyltransferase"/>
    <property type="match status" value="1"/>
</dbReference>
<evidence type="ECO:0000256" key="6">
    <source>
        <dbReference type="ARBA" id="ARBA00022679"/>
    </source>
</evidence>
<feature type="transmembrane region" description="Helical" evidence="12">
    <location>
        <begin position="21"/>
        <end position="44"/>
    </location>
</feature>
<dbReference type="NCBIfam" id="TIGR01475">
    <property type="entry name" value="ubiA_other"/>
    <property type="match status" value="1"/>
</dbReference>
<comment type="cofactor">
    <cofactor evidence="1">
        <name>Mg(2+)</name>
        <dbReference type="ChEBI" id="CHEBI:18420"/>
    </cofactor>
</comment>
<dbReference type="Gene3D" id="1.20.120.1780">
    <property type="entry name" value="UbiA prenyltransferase"/>
    <property type="match status" value="1"/>
</dbReference>
<accession>M3HZT3</accession>
<evidence type="ECO:0000256" key="3">
    <source>
        <dbReference type="ARBA" id="ARBA00005985"/>
    </source>
</evidence>
<feature type="transmembrane region" description="Helical" evidence="12">
    <location>
        <begin position="124"/>
        <end position="141"/>
    </location>
</feature>
<dbReference type="FunFam" id="1.10.357.140:FF:000008">
    <property type="entry name" value="4-hydroxybenzoate octaprenyltransferase"/>
    <property type="match status" value="1"/>
</dbReference>
<dbReference type="NCBIfam" id="NF041585">
    <property type="entry name" value="MqnP_Cj_Hp"/>
    <property type="match status" value="1"/>
</dbReference>
<dbReference type="PANTHER" id="PTHR11048">
    <property type="entry name" value="PRENYLTRANSFERASES"/>
    <property type="match status" value="1"/>
</dbReference>
<evidence type="ECO:0000313" key="13">
    <source>
        <dbReference type="EMBL" id="EMG29854.1"/>
    </source>
</evidence>
<feature type="non-terminal residue" evidence="13">
    <location>
        <position position="1"/>
    </location>
</feature>
<dbReference type="Proteomes" id="UP000011782">
    <property type="component" value="Unassembled WGS sequence"/>
</dbReference>
<keyword evidence="4" id="KW-1003">Cell membrane</keyword>
<feature type="transmembrane region" description="Helical" evidence="12">
    <location>
        <begin position="148"/>
        <end position="168"/>
    </location>
</feature>
<evidence type="ECO:0000313" key="14">
    <source>
        <dbReference type="Proteomes" id="UP000011782"/>
    </source>
</evidence>
<evidence type="ECO:0000256" key="11">
    <source>
        <dbReference type="ARBA" id="ARBA00034524"/>
    </source>
</evidence>
<feature type="transmembrane region" description="Helical" evidence="12">
    <location>
        <begin position="50"/>
        <end position="69"/>
    </location>
</feature>
<feature type="transmembrane region" description="Helical" evidence="12">
    <location>
        <begin position="100"/>
        <end position="118"/>
    </location>
</feature>
<name>M3HZT3_9BACT</name>
<keyword evidence="6 13" id="KW-0808">Transferase</keyword>
<keyword evidence="7" id="KW-0831">Ubiquinone biosynthesis</keyword>
<dbReference type="InterPro" id="IPR039653">
    <property type="entry name" value="Prenyltransferase"/>
</dbReference>
<dbReference type="CDD" id="cd13959">
    <property type="entry name" value="PT_UbiA_COQ2"/>
    <property type="match status" value="1"/>
</dbReference>
<dbReference type="InterPro" id="IPR044878">
    <property type="entry name" value="UbiA_sf"/>
</dbReference>
<dbReference type="InterPro" id="IPR006371">
    <property type="entry name" value="Polyprenyltransferase_UbiA-li"/>
</dbReference>
<dbReference type="NCBIfam" id="NF009515">
    <property type="entry name" value="PRK12874.1"/>
    <property type="match status" value="1"/>
</dbReference>
<dbReference type="PATRIC" id="fig|1073353.3.peg.2073"/>